<keyword evidence="5 12" id="KW-0812">Transmembrane</keyword>
<dbReference type="PANTHER" id="PTHR42985">
    <property type="entry name" value="SODIUM-COUPLED MONOCARBOXYLATE TRANSPORTER"/>
    <property type="match status" value="1"/>
</dbReference>
<dbReference type="InterPro" id="IPR038377">
    <property type="entry name" value="Na/Glc_symporter_sf"/>
</dbReference>
<evidence type="ECO:0000256" key="6">
    <source>
        <dbReference type="ARBA" id="ARBA00022989"/>
    </source>
</evidence>
<keyword evidence="6 12" id="KW-1133">Transmembrane helix</keyword>
<dbReference type="InterPro" id="IPR051163">
    <property type="entry name" value="Sodium:Solute_Symporter_SSF"/>
</dbReference>
<keyword evidence="9 12" id="KW-0472">Membrane</keyword>
<evidence type="ECO:0000256" key="3">
    <source>
        <dbReference type="ARBA" id="ARBA00022448"/>
    </source>
</evidence>
<keyword evidence="8" id="KW-0406">Ion transport</keyword>
<evidence type="ECO:0000256" key="2">
    <source>
        <dbReference type="ARBA" id="ARBA00006434"/>
    </source>
</evidence>
<dbReference type="InterPro" id="IPR001734">
    <property type="entry name" value="Na/solute_symporter"/>
</dbReference>
<dbReference type="PROSITE" id="PS50283">
    <property type="entry name" value="NA_SOLUT_SYMP_3"/>
    <property type="match status" value="1"/>
</dbReference>
<name>A0A4C1ZZU0_EUMVA</name>
<organism evidence="13 14">
    <name type="scientific">Eumeta variegata</name>
    <name type="common">Bagworm moth</name>
    <name type="synonym">Eumeta japonica</name>
    <dbReference type="NCBI Taxonomy" id="151549"/>
    <lineage>
        <taxon>Eukaryota</taxon>
        <taxon>Metazoa</taxon>
        <taxon>Ecdysozoa</taxon>
        <taxon>Arthropoda</taxon>
        <taxon>Hexapoda</taxon>
        <taxon>Insecta</taxon>
        <taxon>Pterygota</taxon>
        <taxon>Neoptera</taxon>
        <taxon>Endopterygota</taxon>
        <taxon>Lepidoptera</taxon>
        <taxon>Glossata</taxon>
        <taxon>Ditrysia</taxon>
        <taxon>Tineoidea</taxon>
        <taxon>Psychidae</taxon>
        <taxon>Oiketicinae</taxon>
        <taxon>Eumeta</taxon>
    </lineage>
</organism>
<dbReference type="Pfam" id="PF00474">
    <property type="entry name" value="SSF"/>
    <property type="match status" value="1"/>
</dbReference>
<keyword evidence="4" id="KW-1003">Cell membrane</keyword>
<evidence type="ECO:0000256" key="12">
    <source>
        <dbReference type="SAM" id="Phobius"/>
    </source>
</evidence>
<comment type="subcellular location">
    <subcellularLocation>
        <location evidence="1">Cell membrane</location>
        <topology evidence="1">Multi-pass membrane protein</topology>
    </subcellularLocation>
</comment>
<gene>
    <name evidence="13" type="primary">slc5a8</name>
    <name evidence="13" type="ORF">EVAR_70240_1</name>
</gene>
<dbReference type="GO" id="GO:0015293">
    <property type="term" value="F:symporter activity"/>
    <property type="evidence" value="ECO:0007669"/>
    <property type="project" value="TreeGrafter"/>
</dbReference>
<evidence type="ECO:0000256" key="9">
    <source>
        <dbReference type="ARBA" id="ARBA00023136"/>
    </source>
</evidence>
<keyword evidence="3" id="KW-0813">Transport</keyword>
<comment type="caution">
    <text evidence="13">The sequence shown here is derived from an EMBL/GenBank/DDBJ whole genome shotgun (WGS) entry which is preliminary data.</text>
</comment>
<dbReference type="PANTHER" id="PTHR42985:SF21">
    <property type="entry name" value="SODIUM-DEPENDENT MULTIVITAMIN TRANSPORTER-LIKE PROTEIN"/>
    <property type="match status" value="1"/>
</dbReference>
<protein>
    <submittedName>
        <fullName evidence="13">Sodium-coupled monocarboxylate transporter 1</fullName>
    </submittedName>
</protein>
<sequence>MTGVIFEDLIRPAYNKPISEKTASFIMKIIVVILGAICVALVFIVEHMGTLIQAGKSLAGITAGSLLGLFSMGLFLPWTNATGALAGGITSTILVGWISLGTQAAMMRGEIVVQKKPTSVDGCLGNVTISSTVSTLNDVMKYESGANDPAMVSHVLYTHGKPPRDVQGKNIEQNVSQGRGRADNRGLFKHPSYKARFREIQ</sequence>
<dbReference type="OrthoDB" id="6132759at2759"/>
<evidence type="ECO:0000256" key="5">
    <source>
        <dbReference type="ARBA" id="ARBA00022692"/>
    </source>
</evidence>
<dbReference type="EMBL" id="BGZK01002440">
    <property type="protein sequence ID" value="GBP93976.1"/>
    <property type="molecule type" value="Genomic_DNA"/>
</dbReference>
<evidence type="ECO:0000256" key="8">
    <source>
        <dbReference type="ARBA" id="ARBA00023065"/>
    </source>
</evidence>
<dbReference type="Gene3D" id="1.20.1730.10">
    <property type="entry name" value="Sodium/glucose cotransporter"/>
    <property type="match status" value="1"/>
</dbReference>
<evidence type="ECO:0000256" key="7">
    <source>
        <dbReference type="ARBA" id="ARBA00023053"/>
    </source>
</evidence>
<feature type="transmembrane region" description="Helical" evidence="12">
    <location>
        <begin position="84"/>
        <end position="106"/>
    </location>
</feature>
<evidence type="ECO:0000313" key="13">
    <source>
        <dbReference type="EMBL" id="GBP93976.1"/>
    </source>
</evidence>
<evidence type="ECO:0000256" key="1">
    <source>
        <dbReference type="ARBA" id="ARBA00004651"/>
    </source>
</evidence>
<proteinExistence type="inferred from homology"/>
<dbReference type="GO" id="GO:0006814">
    <property type="term" value="P:sodium ion transport"/>
    <property type="evidence" value="ECO:0007669"/>
    <property type="project" value="UniProtKB-KW"/>
</dbReference>
<dbReference type="Proteomes" id="UP000299102">
    <property type="component" value="Unassembled WGS sequence"/>
</dbReference>
<dbReference type="GO" id="GO:0005886">
    <property type="term" value="C:plasma membrane"/>
    <property type="evidence" value="ECO:0007669"/>
    <property type="project" value="UniProtKB-SubCell"/>
</dbReference>
<evidence type="ECO:0000313" key="14">
    <source>
        <dbReference type="Proteomes" id="UP000299102"/>
    </source>
</evidence>
<keyword evidence="10" id="KW-0739">Sodium transport</keyword>
<keyword evidence="7" id="KW-0915">Sodium</keyword>
<evidence type="ECO:0000256" key="11">
    <source>
        <dbReference type="RuleBase" id="RU362091"/>
    </source>
</evidence>
<dbReference type="STRING" id="151549.A0A4C1ZZU0"/>
<dbReference type="AlphaFoldDB" id="A0A4C1ZZU0"/>
<keyword evidence="14" id="KW-1185">Reference proteome</keyword>
<evidence type="ECO:0000256" key="4">
    <source>
        <dbReference type="ARBA" id="ARBA00022475"/>
    </source>
</evidence>
<evidence type="ECO:0000256" key="10">
    <source>
        <dbReference type="ARBA" id="ARBA00023201"/>
    </source>
</evidence>
<feature type="transmembrane region" description="Helical" evidence="12">
    <location>
        <begin position="57"/>
        <end position="78"/>
    </location>
</feature>
<feature type="transmembrane region" description="Helical" evidence="12">
    <location>
        <begin position="25"/>
        <end position="45"/>
    </location>
</feature>
<comment type="similarity">
    <text evidence="2 11">Belongs to the sodium:solute symporter (SSF) (TC 2.A.21) family.</text>
</comment>
<accession>A0A4C1ZZU0</accession>
<reference evidence="13 14" key="1">
    <citation type="journal article" date="2019" name="Commun. Biol.">
        <title>The bagworm genome reveals a unique fibroin gene that provides high tensile strength.</title>
        <authorList>
            <person name="Kono N."/>
            <person name="Nakamura H."/>
            <person name="Ohtoshi R."/>
            <person name="Tomita M."/>
            <person name="Numata K."/>
            <person name="Arakawa K."/>
        </authorList>
    </citation>
    <scope>NUCLEOTIDE SEQUENCE [LARGE SCALE GENOMIC DNA]</scope>
</reference>